<name>A0A0G4LCN5_VERLO</name>
<dbReference type="GO" id="GO:0008324">
    <property type="term" value="F:monoatomic cation transmembrane transporter activity"/>
    <property type="evidence" value="ECO:0007669"/>
    <property type="project" value="InterPro"/>
</dbReference>
<evidence type="ECO:0000256" key="8">
    <source>
        <dbReference type="ARBA" id="ARBA00049194"/>
    </source>
</evidence>
<dbReference type="FunFam" id="3.40.605.10:FF:000050">
    <property type="entry name" value="Aldehyde dehydrogenase, mitochondrial"/>
    <property type="match status" value="1"/>
</dbReference>
<keyword evidence="6 10" id="KW-0472">Membrane</keyword>
<dbReference type="PANTHER" id="PTHR11699">
    <property type="entry name" value="ALDEHYDE DEHYDROGENASE-RELATED"/>
    <property type="match status" value="1"/>
</dbReference>
<dbReference type="SUPFAM" id="SSF160240">
    <property type="entry name" value="Cation efflux protein cytoplasmic domain-like"/>
    <property type="match status" value="1"/>
</dbReference>
<dbReference type="InterPro" id="IPR016161">
    <property type="entry name" value="Ald_DH/histidinol_DH"/>
</dbReference>
<dbReference type="GO" id="GO:0098771">
    <property type="term" value="P:inorganic ion homeostasis"/>
    <property type="evidence" value="ECO:0007669"/>
    <property type="project" value="UniProtKB-ARBA"/>
</dbReference>
<dbReference type="Pfam" id="PF01545">
    <property type="entry name" value="Cation_efflux"/>
    <property type="match status" value="1"/>
</dbReference>
<accession>A0A0G4LCN5</accession>
<feature type="region of interest" description="Disordered" evidence="9">
    <location>
        <begin position="303"/>
        <end position="343"/>
    </location>
</feature>
<feature type="region of interest" description="Disordered" evidence="9">
    <location>
        <begin position="357"/>
        <end position="411"/>
    </location>
</feature>
<comment type="catalytic activity">
    <reaction evidence="8">
        <text>an aldehyde + NAD(+) + H2O = a carboxylate + NADH + 2 H(+)</text>
        <dbReference type="Rhea" id="RHEA:16185"/>
        <dbReference type="ChEBI" id="CHEBI:15377"/>
        <dbReference type="ChEBI" id="CHEBI:15378"/>
        <dbReference type="ChEBI" id="CHEBI:17478"/>
        <dbReference type="ChEBI" id="CHEBI:29067"/>
        <dbReference type="ChEBI" id="CHEBI:57540"/>
        <dbReference type="ChEBI" id="CHEBI:57945"/>
        <dbReference type="EC" id="1.2.1.3"/>
    </reaction>
</comment>
<dbReference type="InterPro" id="IPR016163">
    <property type="entry name" value="Ald_DH_C"/>
</dbReference>
<evidence type="ECO:0000256" key="3">
    <source>
        <dbReference type="ARBA" id="ARBA00022448"/>
    </source>
</evidence>
<keyword evidence="15" id="KW-1185">Reference proteome</keyword>
<evidence type="ECO:0000256" key="9">
    <source>
        <dbReference type="SAM" id="MobiDB-lite"/>
    </source>
</evidence>
<dbReference type="Gene3D" id="3.30.70.1350">
    <property type="entry name" value="Cation efflux protein, cytoplasmic domain"/>
    <property type="match status" value="1"/>
</dbReference>
<dbReference type="InterPro" id="IPR027470">
    <property type="entry name" value="Cation_efflux_CTD"/>
</dbReference>
<evidence type="ECO:0000256" key="1">
    <source>
        <dbReference type="ARBA" id="ARBA00004141"/>
    </source>
</evidence>
<dbReference type="EMBL" id="CVQH01011112">
    <property type="protein sequence ID" value="CRK19792.1"/>
    <property type="molecule type" value="Genomic_DNA"/>
</dbReference>
<reference evidence="14 15" key="1">
    <citation type="submission" date="2015-05" db="EMBL/GenBank/DDBJ databases">
        <authorList>
            <person name="Wang D.B."/>
            <person name="Wang M."/>
        </authorList>
    </citation>
    <scope>NUCLEOTIDE SEQUENCE [LARGE SCALE GENOMIC DNA]</scope>
    <source>
        <strain evidence="14">VL1</strain>
    </source>
</reference>
<dbReference type="Gene3D" id="3.40.309.10">
    <property type="entry name" value="Aldehyde Dehydrogenase, Chain A, domain 2"/>
    <property type="match status" value="1"/>
</dbReference>
<keyword evidence="3" id="KW-0813">Transport</keyword>
<evidence type="ECO:0000259" key="13">
    <source>
        <dbReference type="Pfam" id="PF16916"/>
    </source>
</evidence>
<keyword evidence="4 10" id="KW-0812">Transmembrane</keyword>
<evidence type="ECO:0000256" key="6">
    <source>
        <dbReference type="ARBA" id="ARBA00023136"/>
    </source>
</evidence>
<evidence type="ECO:0000256" key="10">
    <source>
        <dbReference type="SAM" id="Phobius"/>
    </source>
</evidence>
<dbReference type="EC" id="1.2.1.3" evidence="7"/>
<comment type="similarity">
    <text evidence="2">Belongs to the aldehyde dehydrogenase family.</text>
</comment>
<gene>
    <name evidence="14" type="ORF">BN1708_000457</name>
</gene>
<dbReference type="InterPro" id="IPR027469">
    <property type="entry name" value="Cation_efflux_TMD_sf"/>
</dbReference>
<protein>
    <recommendedName>
        <fullName evidence="7">aldehyde dehydrogenase (NAD(+))</fullName>
        <ecNumber evidence="7">1.2.1.3</ecNumber>
    </recommendedName>
</protein>
<dbReference type="GO" id="GO:0004029">
    <property type="term" value="F:aldehyde dehydrogenase (NAD+) activity"/>
    <property type="evidence" value="ECO:0007669"/>
    <property type="project" value="UniProtKB-EC"/>
</dbReference>
<dbReference type="GO" id="GO:0016020">
    <property type="term" value="C:membrane"/>
    <property type="evidence" value="ECO:0007669"/>
    <property type="project" value="UniProtKB-SubCell"/>
</dbReference>
<evidence type="ECO:0000256" key="7">
    <source>
        <dbReference type="ARBA" id="ARBA00024226"/>
    </source>
</evidence>
<dbReference type="Gene3D" id="1.20.1510.10">
    <property type="entry name" value="Cation efflux protein transmembrane domain"/>
    <property type="match status" value="1"/>
</dbReference>
<feature type="transmembrane region" description="Helical" evidence="10">
    <location>
        <begin position="625"/>
        <end position="648"/>
    </location>
</feature>
<dbReference type="AlphaFoldDB" id="A0A0G4LCN5"/>
<feature type="transmembrane region" description="Helical" evidence="10">
    <location>
        <begin position="731"/>
        <end position="752"/>
    </location>
</feature>
<feature type="domain" description="Aldehyde dehydrogenase" evidence="11">
    <location>
        <begin position="27"/>
        <end position="185"/>
    </location>
</feature>
<feature type="domain" description="Cation efflux protein transmembrane" evidence="12">
    <location>
        <begin position="627"/>
        <end position="820"/>
    </location>
</feature>
<dbReference type="Pfam" id="PF00171">
    <property type="entry name" value="Aldedh"/>
    <property type="match status" value="2"/>
</dbReference>
<feature type="transmembrane region" description="Helical" evidence="10">
    <location>
        <begin position="699"/>
        <end position="719"/>
    </location>
</feature>
<keyword evidence="5 10" id="KW-1133">Transmembrane helix</keyword>
<feature type="compositionally biased region" description="Basic and acidic residues" evidence="9">
    <location>
        <begin position="393"/>
        <end position="411"/>
    </location>
</feature>
<feature type="region of interest" description="Disordered" evidence="9">
    <location>
        <begin position="499"/>
        <end position="575"/>
    </location>
</feature>
<dbReference type="SUPFAM" id="SSF53720">
    <property type="entry name" value="ALDH-like"/>
    <property type="match status" value="2"/>
</dbReference>
<comment type="subcellular location">
    <subcellularLocation>
        <location evidence="1">Membrane</location>
        <topology evidence="1">Multi-pass membrane protein</topology>
    </subcellularLocation>
</comment>
<evidence type="ECO:0000313" key="15">
    <source>
        <dbReference type="Proteomes" id="UP000044602"/>
    </source>
</evidence>
<evidence type="ECO:0000256" key="2">
    <source>
        <dbReference type="ARBA" id="ARBA00009986"/>
    </source>
</evidence>
<feature type="transmembrane region" description="Helical" evidence="10">
    <location>
        <begin position="764"/>
        <end position="784"/>
    </location>
</feature>
<dbReference type="Proteomes" id="UP000044602">
    <property type="component" value="Unassembled WGS sequence"/>
</dbReference>
<dbReference type="Gene3D" id="3.40.605.10">
    <property type="entry name" value="Aldehyde Dehydrogenase, Chain A, domain 1"/>
    <property type="match status" value="2"/>
</dbReference>
<proteinExistence type="inferred from homology"/>
<evidence type="ECO:0000256" key="5">
    <source>
        <dbReference type="ARBA" id="ARBA00022989"/>
    </source>
</evidence>
<feature type="transmembrane region" description="Helical" evidence="10">
    <location>
        <begin position="790"/>
        <end position="809"/>
    </location>
</feature>
<sequence length="913" mass="100622">MAPSTPITLPNGRKYDQPTGLFIDNQFVPASGDEFAITNPVTEEEVLRLKGASVEDVDKAVAAARRAFNGAWSDLAAVDRGAFLYRLAELIDRDRELIAAIDAYDNGKPYSAALAGDLDESYNVFRYYAGAADKITGRTIETAPTKLAYVLQEPLGVCAQIIPWNFPFMMLAWKVAPALACGNTVTTEDMRIVKEEIFGPVVVISKFSSDAEVITKANDTSYGLAAALFTQKIGRAHKVARKLQAGMVWINSSGDSHFGIPFGGYKSSGIGRELGQYALDAYTQSKAVHVNLGVELHDISDPTRSPFHALQRPPAMGSSRASSTTRAVHAETDSYPYPLHTRGNGTLATLIRNRSTASIRDGHPQSPRLHRGFHLPSDDEDDESDASRLLPHRNSDDGGRPRRPTAEERRLSQMIFSPQMRSMRLIGNSNPRYQWDRYWKTQEQLRAMTKPLREYYERNNDLIRMYLYIDQLLDSSVPHDLLNEYSESLDASAFRPVDVPGTISEESPTPLSSSLSAAGQLGADPSGTPTTQLGSSADVSMSADLSSADSATNINGKKLPRRNPKDIFKPTESTPLLGGINDRDEALYDEEEARPFAADSDDYPKPEIPWLEDSDLDSSDPIVTLAIWVNFLANAILLLGKVVVVLSVPSVSVLASLVDAILDFLSTAIVWTTTRLIAASQNDQHRYPVGRRRLEPIGVLVFSIVMVVSFTQVALAAIQKLASPDRTIIELGIPAIAIMVGTVVIKGACWLWCRMVKNSSVRALADDAITDVIFNTGSIFFPIVGFYAKIWWFDALGGLLLSLVVILNWSQTSMHHVRNLTGFSATSDERNLLLYLTMRFSTAVKQIQNLRAYHAGDKLFVEVDIVLSANMPLKDSHDLSEVITYFLESVPIVDRAFVHVDYATYNLQTHINK</sequence>
<dbReference type="InterPro" id="IPR016162">
    <property type="entry name" value="Ald_DH_N"/>
</dbReference>
<feature type="compositionally biased region" description="Low complexity" evidence="9">
    <location>
        <begin position="502"/>
        <end position="523"/>
    </location>
</feature>
<dbReference type="InterPro" id="IPR015590">
    <property type="entry name" value="Aldehyde_DH_dom"/>
</dbReference>
<feature type="domain" description="Aldehyde dehydrogenase" evidence="11">
    <location>
        <begin position="187"/>
        <end position="288"/>
    </location>
</feature>
<feature type="compositionally biased region" description="Low complexity" evidence="9">
    <location>
        <begin position="535"/>
        <end position="551"/>
    </location>
</feature>
<dbReference type="FunFam" id="1.20.1510.10:FF:000005">
    <property type="entry name" value="Putative Cation diffusion facilitator 1"/>
    <property type="match status" value="1"/>
</dbReference>
<feature type="domain" description="Cation efflux protein cytoplasmic" evidence="13">
    <location>
        <begin position="843"/>
        <end position="901"/>
    </location>
</feature>
<dbReference type="STRING" id="100787.A0A0G4LCN5"/>
<dbReference type="GO" id="GO:0030003">
    <property type="term" value="P:intracellular monoatomic cation homeostasis"/>
    <property type="evidence" value="ECO:0007669"/>
    <property type="project" value="UniProtKB-ARBA"/>
</dbReference>
<evidence type="ECO:0000259" key="11">
    <source>
        <dbReference type="Pfam" id="PF00171"/>
    </source>
</evidence>
<evidence type="ECO:0000313" key="14">
    <source>
        <dbReference type="EMBL" id="CRK19792.1"/>
    </source>
</evidence>
<organism evidence="14 15">
    <name type="scientific">Verticillium longisporum</name>
    <name type="common">Verticillium dahliae var. longisporum</name>
    <dbReference type="NCBI Taxonomy" id="100787"/>
    <lineage>
        <taxon>Eukaryota</taxon>
        <taxon>Fungi</taxon>
        <taxon>Dikarya</taxon>
        <taxon>Ascomycota</taxon>
        <taxon>Pezizomycotina</taxon>
        <taxon>Sordariomycetes</taxon>
        <taxon>Hypocreomycetidae</taxon>
        <taxon>Glomerellales</taxon>
        <taxon>Plectosphaerellaceae</taxon>
        <taxon>Verticillium</taxon>
    </lineage>
</organism>
<dbReference type="Pfam" id="PF16916">
    <property type="entry name" value="ZT_dimer"/>
    <property type="match status" value="1"/>
</dbReference>
<evidence type="ECO:0000259" key="12">
    <source>
        <dbReference type="Pfam" id="PF01545"/>
    </source>
</evidence>
<dbReference type="InterPro" id="IPR036837">
    <property type="entry name" value="Cation_efflux_CTD_sf"/>
</dbReference>
<dbReference type="SUPFAM" id="SSF161111">
    <property type="entry name" value="Cation efflux protein transmembrane domain-like"/>
    <property type="match status" value="1"/>
</dbReference>
<dbReference type="InterPro" id="IPR058533">
    <property type="entry name" value="Cation_efflux_TM"/>
</dbReference>
<evidence type="ECO:0000256" key="4">
    <source>
        <dbReference type="ARBA" id="ARBA00022692"/>
    </source>
</evidence>
<dbReference type="FunFam" id="3.30.70.1350:FF:000004">
    <property type="entry name" value="Cation diffusion facilitator 10"/>
    <property type="match status" value="1"/>
</dbReference>